<proteinExistence type="predicted"/>
<dbReference type="GO" id="GO:0035438">
    <property type="term" value="F:cyclic-di-GMP binding"/>
    <property type="evidence" value="ECO:0007669"/>
    <property type="project" value="InterPro"/>
</dbReference>
<evidence type="ECO:0000313" key="2">
    <source>
        <dbReference type="EMBL" id="CBH99351.1"/>
    </source>
</evidence>
<dbReference type="SUPFAM" id="SSF141371">
    <property type="entry name" value="PilZ domain-like"/>
    <property type="match status" value="1"/>
</dbReference>
<comment type="caution">
    <text evidence="2">The sequence shown here is derived from an EMBL/GenBank/DDBJ whole genome shotgun (WGS) entry which is preliminary data.</text>
</comment>
<reference evidence="2" key="1">
    <citation type="submission" date="2009-10" db="EMBL/GenBank/DDBJ databases">
        <title>Diversity of trophic interactions inside an arsenic-rich microbial ecosystem.</title>
        <authorList>
            <person name="Bertin P.N."/>
            <person name="Heinrich-Salmeron A."/>
            <person name="Pelletier E."/>
            <person name="Goulhen-Chollet F."/>
            <person name="Arsene-Ploetze F."/>
            <person name="Gallien S."/>
            <person name="Calteau A."/>
            <person name="Vallenet D."/>
            <person name="Casiot C."/>
            <person name="Chane-Woon-Ming B."/>
            <person name="Giloteaux L."/>
            <person name="Barakat M."/>
            <person name="Bonnefoy V."/>
            <person name="Bruneel O."/>
            <person name="Chandler M."/>
            <person name="Cleiss J."/>
            <person name="Duran R."/>
            <person name="Elbaz-Poulichet F."/>
            <person name="Fonknechten N."/>
            <person name="Lauga B."/>
            <person name="Mornico D."/>
            <person name="Ortet P."/>
            <person name="Schaeffer C."/>
            <person name="Siguier P."/>
            <person name="Alexander Thil Smith A."/>
            <person name="Van Dorsselaer A."/>
            <person name="Weissenbach J."/>
            <person name="Medigue C."/>
            <person name="Le Paslier D."/>
        </authorList>
    </citation>
    <scope>NUCLEOTIDE SEQUENCE</scope>
</reference>
<name>E6PWP3_9ZZZZ</name>
<dbReference type="InterPro" id="IPR009875">
    <property type="entry name" value="PilZ_domain"/>
</dbReference>
<feature type="domain" description="PilZ" evidence="1">
    <location>
        <begin position="3"/>
        <end position="71"/>
    </location>
</feature>
<dbReference type="Pfam" id="PF07238">
    <property type="entry name" value="PilZ"/>
    <property type="match status" value="1"/>
</dbReference>
<dbReference type="AlphaFoldDB" id="E6PWP3"/>
<dbReference type="Gene3D" id="2.40.10.220">
    <property type="entry name" value="predicted glycosyltransferase like domains"/>
    <property type="match status" value="1"/>
</dbReference>
<evidence type="ECO:0000259" key="1">
    <source>
        <dbReference type="Pfam" id="PF07238"/>
    </source>
</evidence>
<organism evidence="2">
    <name type="scientific">mine drainage metagenome</name>
    <dbReference type="NCBI Taxonomy" id="410659"/>
    <lineage>
        <taxon>unclassified sequences</taxon>
        <taxon>metagenomes</taxon>
        <taxon>ecological metagenomes</taxon>
    </lineage>
</organism>
<sequence length="83" mass="8962">MKAGQEEFSATTENVSASGIYLLTDRQVGAGAQIVFSMRMPGAVMGTPRDVLIRCRGRVVRCTSDSSGFHVAATIDEYTFADR</sequence>
<accession>E6PWP3</accession>
<gene>
    <name evidence="2" type="ORF">CARN3_0262</name>
</gene>
<protein>
    <recommendedName>
        <fullName evidence="1">PilZ domain-containing protein</fullName>
    </recommendedName>
</protein>
<dbReference type="EMBL" id="CABN01000005">
    <property type="protein sequence ID" value="CBH99351.1"/>
    <property type="molecule type" value="Genomic_DNA"/>
</dbReference>